<reference evidence="2" key="1">
    <citation type="submission" date="2017-03" db="EMBL/GenBank/DDBJ databases">
        <title>Phytopthora megakarya and P. palmivora, two closely related causual agents of cacao black pod achieved similar genome size and gene model numbers by different mechanisms.</title>
        <authorList>
            <person name="Ali S."/>
            <person name="Shao J."/>
            <person name="Larry D.J."/>
            <person name="Kronmiller B."/>
            <person name="Shen D."/>
            <person name="Strem M.D."/>
            <person name="Melnick R.L."/>
            <person name="Guiltinan M.J."/>
            <person name="Tyler B.M."/>
            <person name="Meinhardt L.W."/>
            <person name="Bailey B.A."/>
        </authorList>
    </citation>
    <scope>NUCLEOTIDE SEQUENCE [LARGE SCALE GENOMIC DNA]</scope>
    <source>
        <strain evidence="2">zdho120</strain>
    </source>
</reference>
<comment type="caution">
    <text evidence="1">The sequence shown here is derived from an EMBL/GenBank/DDBJ whole genome shotgun (WGS) entry which is preliminary data.</text>
</comment>
<proteinExistence type="predicted"/>
<keyword evidence="2" id="KW-1185">Reference proteome</keyword>
<dbReference type="Proteomes" id="UP000198211">
    <property type="component" value="Unassembled WGS sequence"/>
</dbReference>
<sequence length="75" mass="8025">FHICASGLSGFVAYGGNMLVRVDYLDSPLVKISAPKLTKTMDECAGISAAMPLTVSTLKRFTRDSITTPAMMRGL</sequence>
<protein>
    <submittedName>
        <fullName evidence="1">Uncharacterized protein</fullName>
    </submittedName>
</protein>
<organism evidence="1 2">
    <name type="scientific">Phytophthora megakarya</name>
    <dbReference type="NCBI Taxonomy" id="4795"/>
    <lineage>
        <taxon>Eukaryota</taxon>
        <taxon>Sar</taxon>
        <taxon>Stramenopiles</taxon>
        <taxon>Oomycota</taxon>
        <taxon>Peronosporomycetes</taxon>
        <taxon>Peronosporales</taxon>
        <taxon>Peronosporaceae</taxon>
        <taxon>Phytophthora</taxon>
    </lineage>
</organism>
<gene>
    <name evidence="1" type="ORF">PHMEG_00029057</name>
</gene>
<evidence type="ECO:0000313" key="1">
    <source>
        <dbReference type="EMBL" id="OWY99865.1"/>
    </source>
</evidence>
<accession>A0A225V1X8</accession>
<dbReference type="EMBL" id="NBNE01008098">
    <property type="protein sequence ID" value="OWY99865.1"/>
    <property type="molecule type" value="Genomic_DNA"/>
</dbReference>
<dbReference type="AlphaFoldDB" id="A0A225V1X8"/>
<feature type="non-terminal residue" evidence="1">
    <location>
        <position position="1"/>
    </location>
</feature>
<evidence type="ECO:0000313" key="2">
    <source>
        <dbReference type="Proteomes" id="UP000198211"/>
    </source>
</evidence>
<name>A0A225V1X8_9STRA</name>
<dbReference type="OrthoDB" id="128554at2759"/>